<name>A8P8A3_COPC7</name>
<comment type="caution">
    <text evidence="1">The sequence shown here is derived from an EMBL/GenBank/DDBJ whole genome shotgun (WGS) entry which is preliminary data.</text>
</comment>
<gene>
    <name evidence="1" type="ORF">CC1G_08909</name>
</gene>
<protein>
    <submittedName>
        <fullName evidence="1">Uncharacterized protein</fullName>
    </submittedName>
</protein>
<dbReference type="AlphaFoldDB" id="A8P8A3"/>
<organism evidence="1 2">
    <name type="scientific">Coprinopsis cinerea (strain Okayama-7 / 130 / ATCC MYA-4618 / FGSC 9003)</name>
    <name type="common">Inky cap fungus</name>
    <name type="synonym">Hormographiella aspergillata</name>
    <dbReference type="NCBI Taxonomy" id="240176"/>
    <lineage>
        <taxon>Eukaryota</taxon>
        <taxon>Fungi</taxon>
        <taxon>Dikarya</taxon>
        <taxon>Basidiomycota</taxon>
        <taxon>Agaricomycotina</taxon>
        <taxon>Agaricomycetes</taxon>
        <taxon>Agaricomycetidae</taxon>
        <taxon>Agaricales</taxon>
        <taxon>Agaricineae</taxon>
        <taxon>Psathyrellaceae</taxon>
        <taxon>Coprinopsis</taxon>
    </lineage>
</organism>
<dbReference type="EMBL" id="AACS02000005">
    <property type="protein sequence ID" value="EAU82297.1"/>
    <property type="molecule type" value="Genomic_DNA"/>
</dbReference>
<reference evidence="1 2" key="1">
    <citation type="journal article" date="2010" name="Proc. Natl. Acad. Sci. U.S.A.">
        <title>Insights into evolution of multicellular fungi from the assembled chromosomes of the mushroom Coprinopsis cinerea (Coprinus cinereus).</title>
        <authorList>
            <person name="Stajich J.E."/>
            <person name="Wilke S.K."/>
            <person name="Ahren D."/>
            <person name="Au C.H."/>
            <person name="Birren B.W."/>
            <person name="Borodovsky M."/>
            <person name="Burns C."/>
            <person name="Canback B."/>
            <person name="Casselton L.A."/>
            <person name="Cheng C.K."/>
            <person name="Deng J."/>
            <person name="Dietrich F.S."/>
            <person name="Fargo D.C."/>
            <person name="Farman M.L."/>
            <person name="Gathman A.C."/>
            <person name="Goldberg J."/>
            <person name="Guigo R."/>
            <person name="Hoegger P.J."/>
            <person name="Hooker J.B."/>
            <person name="Huggins A."/>
            <person name="James T.Y."/>
            <person name="Kamada T."/>
            <person name="Kilaru S."/>
            <person name="Kodira C."/>
            <person name="Kues U."/>
            <person name="Kupfer D."/>
            <person name="Kwan H.S."/>
            <person name="Lomsadze A."/>
            <person name="Li W."/>
            <person name="Lilly W.W."/>
            <person name="Ma L.J."/>
            <person name="Mackey A.J."/>
            <person name="Manning G."/>
            <person name="Martin F."/>
            <person name="Muraguchi H."/>
            <person name="Natvig D.O."/>
            <person name="Palmerini H."/>
            <person name="Ramesh M.A."/>
            <person name="Rehmeyer C.J."/>
            <person name="Roe B.A."/>
            <person name="Shenoy N."/>
            <person name="Stanke M."/>
            <person name="Ter-Hovhannisyan V."/>
            <person name="Tunlid A."/>
            <person name="Velagapudi R."/>
            <person name="Vision T.J."/>
            <person name="Zeng Q."/>
            <person name="Zolan M.E."/>
            <person name="Pukkila P.J."/>
        </authorList>
    </citation>
    <scope>NUCLEOTIDE SEQUENCE [LARGE SCALE GENOMIC DNA]</scope>
    <source>
        <strain evidence="2">Okayama-7 / 130 / ATCC MYA-4618 / FGSC 9003</strain>
    </source>
</reference>
<evidence type="ECO:0000313" key="1">
    <source>
        <dbReference type="EMBL" id="EAU82297.1"/>
    </source>
</evidence>
<keyword evidence="2" id="KW-1185">Reference proteome</keyword>
<accession>A8P8A3</accession>
<dbReference type="KEGG" id="cci:CC1G_08909"/>
<dbReference type="STRING" id="240176.A8P8A3"/>
<evidence type="ECO:0000313" key="2">
    <source>
        <dbReference type="Proteomes" id="UP000001861"/>
    </source>
</evidence>
<dbReference type="GeneID" id="6016146"/>
<sequence length="133" mass="15249">MRTQGPLVTIPEIKGHLALLCAFSDLKKQVQEADLHDIPNVPSEPEKRWAWFVHMSAERFDRWVKALAETDWLKPIETTLPPLDILMVLHSYLLNPRWYAEDMARLDCITSLQGIGEKFAKNLVRISIKGVGE</sequence>
<dbReference type="OMA" id="PRAYFED"/>
<proteinExistence type="predicted"/>
<dbReference type="InParanoid" id="A8P8A3"/>
<dbReference type="RefSeq" id="XP_001839530.1">
    <property type="nucleotide sequence ID" value="XM_001839478.1"/>
</dbReference>
<dbReference type="Proteomes" id="UP000001861">
    <property type="component" value="Unassembled WGS sequence"/>
</dbReference>
<dbReference type="OrthoDB" id="2684236at2759"/>
<dbReference type="VEuPathDB" id="FungiDB:CC1G_08909"/>